<dbReference type="AlphaFoldDB" id="Q1PYN8"/>
<organism evidence="4">
    <name type="scientific">Kuenenia stuttgartiensis</name>
    <dbReference type="NCBI Taxonomy" id="174633"/>
    <lineage>
        <taxon>Bacteria</taxon>
        <taxon>Pseudomonadati</taxon>
        <taxon>Planctomycetota</taxon>
        <taxon>Candidatus Brocadiia</taxon>
        <taxon>Candidatus Brocadiales</taxon>
        <taxon>Candidatus Brocadiaceae</taxon>
        <taxon>Candidatus Kuenenia</taxon>
    </lineage>
</organism>
<reference evidence="5 6" key="3">
    <citation type="submission" date="2020-02" db="EMBL/GenBank/DDBJ databases">
        <title>Newly sequenced genome of strain CSTR1 showed variability in Candidatus Kuenenia stuttgartiensis genomes.</title>
        <authorList>
            <person name="Ding C."/>
            <person name="Adrian L."/>
        </authorList>
    </citation>
    <scope>NUCLEOTIDE SEQUENCE [LARGE SCALE GENOMIC DNA]</scope>
    <source>
        <strain evidence="5 6">CSTR1</strain>
    </source>
</reference>
<accession>Q1PYN8</accession>
<name>Q1PYN8_KUEST</name>
<sequence>MKKTRCVLCNATKAKRSCKERHDALICPKCCASIRTQMCEGCNYYEYAERYHAARCHTAEKYSSDKGIEREVDNALLLQEKGDIDAAKAKMDELLRMHPENHVVQYGMGVVYAFKGMYDEAILHFDKAIEIFPYFVQAHYNKAVAMLKISDMVNYLRTLKRIVIIGEEDSEFVKAARHMLLESEEHIMKHHGVGLNKYLEGERKFHEAFSHMDNAQWEDALCGFKKCTEMVAGHAQSWGNIGLCYAHLGKKELALSAIDKALEIDPLYEIAYMNRKAIERLEGGEILKHERLKTLNYYKDVAVQNKPLLETLMGEERVKRTS</sequence>
<feature type="repeat" description="TPR" evidence="3">
    <location>
        <begin position="235"/>
        <end position="268"/>
    </location>
</feature>
<dbReference type="RefSeq" id="WP_164994561.1">
    <property type="nucleotide sequence ID" value="NZ_CP049055.1"/>
</dbReference>
<dbReference type="Proteomes" id="UP000501926">
    <property type="component" value="Chromosome"/>
</dbReference>
<dbReference type="SMART" id="SM00028">
    <property type="entry name" value="TPR"/>
    <property type="match status" value="2"/>
</dbReference>
<reference evidence="4" key="2">
    <citation type="submission" date="2006-01" db="EMBL/GenBank/DDBJ databases">
        <authorList>
            <person name="Genoscope"/>
        </authorList>
    </citation>
    <scope>NUCLEOTIDE SEQUENCE</scope>
</reference>
<evidence type="ECO:0000256" key="2">
    <source>
        <dbReference type="ARBA" id="ARBA00022803"/>
    </source>
</evidence>
<gene>
    <name evidence="5" type="ORF">KsCSTR_10720</name>
    <name evidence="4" type="ORF">kustd1444</name>
</gene>
<keyword evidence="2 3" id="KW-0802">TPR repeat</keyword>
<proteinExistence type="predicted"/>
<dbReference type="Gene3D" id="1.25.40.10">
    <property type="entry name" value="Tetratricopeptide repeat domain"/>
    <property type="match status" value="2"/>
</dbReference>
<evidence type="ECO:0008006" key="7">
    <source>
        <dbReference type="Google" id="ProtNLM"/>
    </source>
</evidence>
<dbReference type="EMBL" id="CT573072">
    <property type="protein sequence ID" value="CAJ72189.1"/>
    <property type="molecule type" value="Genomic_DNA"/>
</dbReference>
<dbReference type="PANTHER" id="PTHR44858:SF1">
    <property type="entry name" value="UDP-N-ACETYLGLUCOSAMINE--PEPTIDE N-ACETYLGLUCOSAMINYLTRANSFERASE SPINDLY-RELATED"/>
    <property type="match status" value="1"/>
</dbReference>
<dbReference type="InterPro" id="IPR019734">
    <property type="entry name" value="TPR_rpt"/>
</dbReference>
<dbReference type="PANTHER" id="PTHR44858">
    <property type="entry name" value="TETRATRICOPEPTIDE REPEAT PROTEIN 6"/>
    <property type="match status" value="1"/>
</dbReference>
<dbReference type="SUPFAM" id="SSF48439">
    <property type="entry name" value="Protein prenylyltransferase"/>
    <property type="match status" value="1"/>
</dbReference>
<evidence type="ECO:0000256" key="1">
    <source>
        <dbReference type="ARBA" id="ARBA00022737"/>
    </source>
</evidence>
<feature type="repeat" description="TPR" evidence="3">
    <location>
        <begin position="102"/>
        <end position="135"/>
    </location>
</feature>
<evidence type="ECO:0000313" key="4">
    <source>
        <dbReference type="EMBL" id="CAJ72189.1"/>
    </source>
</evidence>
<keyword evidence="1" id="KW-0677">Repeat</keyword>
<evidence type="ECO:0000313" key="6">
    <source>
        <dbReference type="Proteomes" id="UP000501926"/>
    </source>
</evidence>
<evidence type="ECO:0000256" key="3">
    <source>
        <dbReference type="PROSITE-ProRule" id="PRU00339"/>
    </source>
</evidence>
<dbReference type="InterPro" id="IPR011990">
    <property type="entry name" value="TPR-like_helical_dom_sf"/>
</dbReference>
<dbReference type="PROSITE" id="PS50005">
    <property type="entry name" value="TPR"/>
    <property type="match status" value="2"/>
</dbReference>
<protein>
    <recommendedName>
        <fullName evidence="7">Tetratricopeptide repeat protein</fullName>
    </recommendedName>
</protein>
<evidence type="ECO:0000313" key="5">
    <source>
        <dbReference type="EMBL" id="QII10451.1"/>
    </source>
</evidence>
<reference evidence="4" key="1">
    <citation type="journal article" date="2006" name="Nature">
        <title>Deciphering the evolution and metabolism of an anammox bacterium from a community genome.</title>
        <authorList>
            <person name="Strous M."/>
            <person name="Pelletier E."/>
            <person name="Mangenot S."/>
            <person name="Rattei T."/>
            <person name="Lehner A."/>
            <person name="Taylor M.W."/>
            <person name="Horn M."/>
            <person name="Daims H."/>
            <person name="Bartol-Mavel D."/>
            <person name="Wincker P."/>
            <person name="Barbe V."/>
            <person name="Fonknechten N."/>
            <person name="Vallenet D."/>
            <person name="Segurens B."/>
            <person name="Schenowitz-Truong C."/>
            <person name="Medigue C."/>
            <person name="Collingro A."/>
            <person name="Snel B."/>
            <person name="Dutilh B.E."/>
            <person name="OpDenCamp H.J.M."/>
            <person name="vanDerDrift C."/>
            <person name="Cirpus I."/>
            <person name="vanDePas-Schoonen K.T."/>
            <person name="Harhangi H.R."/>
            <person name="vanNiftrik L."/>
            <person name="Schmid M."/>
            <person name="Keltjens J."/>
            <person name="vanDeVossenberg J."/>
            <person name="Kartal B."/>
            <person name="Meier H."/>
            <person name="Frishman D."/>
            <person name="Huynen M.A."/>
            <person name="Mewes H."/>
            <person name="Weissenbach J."/>
            <person name="Jetten M.S.M."/>
            <person name="Wagner M."/>
            <person name="LePaslier D."/>
        </authorList>
    </citation>
    <scope>NUCLEOTIDE SEQUENCE</scope>
</reference>
<dbReference type="InterPro" id="IPR050498">
    <property type="entry name" value="Ycf3"/>
</dbReference>
<dbReference type="EMBL" id="CP049055">
    <property type="protein sequence ID" value="QII10451.1"/>
    <property type="molecule type" value="Genomic_DNA"/>
</dbReference>
<dbReference type="PROSITE" id="PS50293">
    <property type="entry name" value="TPR_REGION"/>
    <property type="match status" value="1"/>
</dbReference>
<dbReference type="Pfam" id="PF00515">
    <property type="entry name" value="TPR_1"/>
    <property type="match status" value="2"/>
</dbReference>